<dbReference type="AlphaFoldDB" id="A0A2K3P9L3"/>
<protein>
    <submittedName>
        <fullName evidence="1">Uncharacterized protein</fullName>
    </submittedName>
</protein>
<dbReference type="ExpressionAtlas" id="A0A2K3P9L3">
    <property type="expression patterns" value="baseline"/>
</dbReference>
<comment type="caution">
    <text evidence="1">The sequence shown here is derived from an EMBL/GenBank/DDBJ whole genome shotgun (WGS) entry which is preliminary data.</text>
</comment>
<dbReference type="GO" id="GO:0005886">
    <property type="term" value="C:plasma membrane"/>
    <property type="evidence" value="ECO:0007669"/>
    <property type="project" value="TreeGrafter"/>
</dbReference>
<proteinExistence type="predicted"/>
<dbReference type="Proteomes" id="UP000236291">
    <property type="component" value="Unassembled WGS sequence"/>
</dbReference>
<dbReference type="PANTHER" id="PTHR31149">
    <property type="entry name" value="EXPRESSED PROTEIN"/>
    <property type="match status" value="1"/>
</dbReference>
<dbReference type="PANTHER" id="PTHR31149:SF10">
    <property type="entry name" value="OS05G0100900 PROTEIN"/>
    <property type="match status" value="1"/>
</dbReference>
<name>A0A2K3P9L3_TRIPR</name>
<dbReference type="EMBL" id="ASHM01004924">
    <property type="protein sequence ID" value="PNY11954.1"/>
    <property type="molecule type" value="Genomic_DNA"/>
</dbReference>
<gene>
    <name evidence="1" type="ORF">L195_g008574</name>
</gene>
<reference evidence="1 2" key="2">
    <citation type="journal article" date="2017" name="Front. Plant Sci.">
        <title>Gene Classification and Mining of Molecular Markers Useful in Red Clover (Trifolium pratense) Breeding.</title>
        <authorList>
            <person name="Istvanek J."/>
            <person name="Dluhosova J."/>
            <person name="Dluhos P."/>
            <person name="Patkova L."/>
            <person name="Nedelnik J."/>
            <person name="Repkova J."/>
        </authorList>
    </citation>
    <scope>NUCLEOTIDE SEQUENCE [LARGE SCALE GENOMIC DNA]</scope>
    <source>
        <strain evidence="2">cv. Tatra</strain>
        <tissue evidence="1">Young leaves</tissue>
    </source>
</reference>
<reference evidence="1 2" key="1">
    <citation type="journal article" date="2014" name="Am. J. Bot.">
        <title>Genome assembly and annotation for red clover (Trifolium pratense; Fabaceae).</title>
        <authorList>
            <person name="Istvanek J."/>
            <person name="Jaros M."/>
            <person name="Krenek A."/>
            <person name="Repkova J."/>
        </authorList>
    </citation>
    <scope>NUCLEOTIDE SEQUENCE [LARGE SCALE GENOMIC DNA]</scope>
    <source>
        <strain evidence="2">cv. Tatra</strain>
        <tissue evidence="1">Young leaves</tissue>
    </source>
</reference>
<evidence type="ECO:0000313" key="1">
    <source>
        <dbReference type="EMBL" id="PNY11954.1"/>
    </source>
</evidence>
<organism evidence="1 2">
    <name type="scientific">Trifolium pratense</name>
    <name type="common">Red clover</name>
    <dbReference type="NCBI Taxonomy" id="57577"/>
    <lineage>
        <taxon>Eukaryota</taxon>
        <taxon>Viridiplantae</taxon>
        <taxon>Streptophyta</taxon>
        <taxon>Embryophyta</taxon>
        <taxon>Tracheophyta</taxon>
        <taxon>Spermatophyta</taxon>
        <taxon>Magnoliopsida</taxon>
        <taxon>eudicotyledons</taxon>
        <taxon>Gunneridae</taxon>
        <taxon>Pentapetalae</taxon>
        <taxon>rosids</taxon>
        <taxon>fabids</taxon>
        <taxon>Fabales</taxon>
        <taxon>Fabaceae</taxon>
        <taxon>Papilionoideae</taxon>
        <taxon>50 kb inversion clade</taxon>
        <taxon>NPAAA clade</taxon>
        <taxon>Hologalegina</taxon>
        <taxon>IRL clade</taxon>
        <taxon>Trifolieae</taxon>
        <taxon>Trifolium</taxon>
    </lineage>
</organism>
<sequence length="286" mass="31848">MPFSSHQYRSKAKMRRNRNKVEDTTDIALYTTHHYLFSYLENKKFGADGSLDDDFGNADAQQERSTFVSSLLPLLAEYSLQPPVPDAQSIVSNVKSCRTGRRGKGCLNRNLGTRGPRPITVGRCRTGRRNRLRWKNIEAKGCRMRDCSSGMRVLFKHLQEKLYRTESKLKESQYQLTPWRSDMNHGNVATQSPLNSIGAPLATSNKNSLELVPQQRYPQVMTQASADAQAGTGWDAMGRYQSGMGGGLVANVDADDMGRYSPLGSSGPDACNIVPSVRLKEINYSC</sequence>
<evidence type="ECO:0000313" key="2">
    <source>
        <dbReference type="Proteomes" id="UP000236291"/>
    </source>
</evidence>
<dbReference type="STRING" id="57577.A0A2K3P9L3"/>
<accession>A0A2K3P9L3</accession>